<gene>
    <name evidence="6" type="ORF">I585_03181</name>
    <name evidence="5" type="ORF">UAI_02239</name>
</gene>
<dbReference type="Proteomes" id="UP000014148">
    <property type="component" value="Unassembled WGS sequence"/>
</dbReference>
<accession>R2NZX6</accession>
<evidence type="ECO:0000313" key="8">
    <source>
        <dbReference type="Proteomes" id="UP000014148"/>
    </source>
</evidence>
<dbReference type="InterPro" id="IPR050491">
    <property type="entry name" value="AmpC-like"/>
</dbReference>
<evidence type="ECO:0000313" key="6">
    <source>
        <dbReference type="EMBL" id="EOT63984.1"/>
    </source>
</evidence>
<dbReference type="Gene3D" id="3.40.710.10">
    <property type="entry name" value="DD-peptidase/beta-lactamase superfamily"/>
    <property type="match status" value="1"/>
</dbReference>
<dbReference type="STRING" id="71451.RV07_GL001871"/>
<dbReference type="MEROPS" id="S12.A21"/>
<comment type="caution">
    <text evidence="5">The sequence shown here is derived from an EMBL/GenBank/DDBJ whole genome shotgun (WGS) entry which is preliminary data.</text>
</comment>
<evidence type="ECO:0000313" key="5">
    <source>
        <dbReference type="EMBL" id="EOH77602.1"/>
    </source>
</evidence>
<organism evidence="5 7">
    <name type="scientific">Enterococcus malodoratus ATCC 43197</name>
    <dbReference type="NCBI Taxonomy" id="1158601"/>
    <lineage>
        <taxon>Bacteria</taxon>
        <taxon>Bacillati</taxon>
        <taxon>Bacillota</taxon>
        <taxon>Bacilli</taxon>
        <taxon>Lactobacillales</taxon>
        <taxon>Enterococcaceae</taxon>
        <taxon>Enterococcus</taxon>
    </lineage>
</organism>
<dbReference type="EMBL" id="AJAK01000015">
    <property type="protein sequence ID" value="EOH77602.1"/>
    <property type="molecule type" value="Genomic_DNA"/>
</dbReference>
<keyword evidence="2" id="KW-0472">Membrane</keyword>
<reference evidence="5 7" key="1">
    <citation type="submission" date="2013-02" db="EMBL/GenBank/DDBJ databases">
        <title>The Genome Sequence of Enterococcus malodoratus ATCC_43197.</title>
        <authorList>
            <consortium name="The Broad Institute Genome Sequencing Platform"/>
            <consortium name="The Broad Institute Genome Sequencing Center for Infectious Disease"/>
            <person name="Earl A.M."/>
            <person name="Gilmore M.S."/>
            <person name="Lebreton F."/>
            <person name="Walker B."/>
            <person name="Young S.K."/>
            <person name="Zeng Q."/>
            <person name="Gargeya S."/>
            <person name="Fitzgerald M."/>
            <person name="Haas B."/>
            <person name="Abouelleil A."/>
            <person name="Alvarado L."/>
            <person name="Arachchi H.M."/>
            <person name="Berlin A.M."/>
            <person name="Chapman S.B."/>
            <person name="Dewar J."/>
            <person name="Goldberg J."/>
            <person name="Griggs A."/>
            <person name="Gujja S."/>
            <person name="Hansen M."/>
            <person name="Howarth C."/>
            <person name="Imamovic A."/>
            <person name="Larimer J."/>
            <person name="McCowan C."/>
            <person name="Murphy C."/>
            <person name="Neiman D."/>
            <person name="Pearson M."/>
            <person name="Priest M."/>
            <person name="Roberts A."/>
            <person name="Saif S."/>
            <person name="Shea T."/>
            <person name="Sisk P."/>
            <person name="Sykes S."/>
            <person name="Wortman J."/>
            <person name="Nusbaum C."/>
            <person name="Birren B."/>
        </authorList>
    </citation>
    <scope>NUCLEOTIDE SEQUENCE [LARGE SCALE GENOMIC DNA]</scope>
    <source>
        <strain evidence="5 7">ATCC 43197</strain>
    </source>
</reference>
<evidence type="ECO:0000256" key="1">
    <source>
        <dbReference type="ARBA" id="ARBA00004370"/>
    </source>
</evidence>
<sequence>MKKIVIGGGGILLLLAGCLLAWHMQSLDFHAKKAPKTKIESTTTSSKKKTKKTETSETTPEKKAAVVLPVTANQELDTYLANQHFSGTALVVRKGQVILNQSYGLADQEKQLKNTPETRYYIGSAQKAIIATAILQLEQAGKLKVEDPVTNYIKDFPNGQQITLKNLLNHTSGLTGRTEGSKEILPQQIIQEIEAAGSNSAVGTWHYSDSNYAVLAYIIQLVSQQNTEEYIQEHIFKPANMQNTNFYQNDTPTSNLAESYREKTGRLEKAQLPNLTQLFGAGDIYTTATDFYLFDQALMQGKLINDVEKSKMMTAGSSSTYGMGFYVNPGSYSSHGVLGGFNTINTFTHTGLTYIILLANTNQVQSLGQTSDHIYEVLNQME</sequence>
<dbReference type="PANTHER" id="PTHR46825">
    <property type="entry name" value="D-ALANYL-D-ALANINE-CARBOXYPEPTIDASE/ENDOPEPTIDASE AMPH"/>
    <property type="match status" value="1"/>
</dbReference>
<dbReference type="GO" id="GO:0016020">
    <property type="term" value="C:membrane"/>
    <property type="evidence" value="ECO:0007669"/>
    <property type="project" value="UniProtKB-SubCell"/>
</dbReference>
<evidence type="ECO:0000259" key="4">
    <source>
        <dbReference type="Pfam" id="PF00144"/>
    </source>
</evidence>
<dbReference type="EMBL" id="ASWA01000004">
    <property type="protein sequence ID" value="EOT63984.1"/>
    <property type="molecule type" value="Genomic_DNA"/>
</dbReference>
<dbReference type="AlphaFoldDB" id="R2NZX6"/>
<dbReference type="SUPFAM" id="SSF56601">
    <property type="entry name" value="beta-lactamase/transpeptidase-like"/>
    <property type="match status" value="1"/>
</dbReference>
<feature type="compositionally biased region" description="Basic and acidic residues" evidence="3">
    <location>
        <begin position="52"/>
        <end position="61"/>
    </location>
</feature>
<dbReference type="PANTHER" id="PTHR46825:SF11">
    <property type="entry name" value="PENICILLIN-BINDING PROTEIN 4"/>
    <property type="match status" value="1"/>
</dbReference>
<dbReference type="Pfam" id="PF00144">
    <property type="entry name" value="Beta-lactamase"/>
    <property type="match status" value="1"/>
</dbReference>
<dbReference type="InterPro" id="IPR012338">
    <property type="entry name" value="Beta-lactam/transpept-like"/>
</dbReference>
<feature type="region of interest" description="Disordered" evidence="3">
    <location>
        <begin position="33"/>
        <end position="61"/>
    </location>
</feature>
<proteinExistence type="predicted"/>
<dbReference type="Proteomes" id="UP000013783">
    <property type="component" value="Unassembled WGS sequence"/>
</dbReference>
<dbReference type="RefSeq" id="WP_010741071.1">
    <property type="nucleotide sequence ID" value="NZ_KB946250.1"/>
</dbReference>
<keyword evidence="8" id="KW-1185">Reference proteome</keyword>
<name>R2NZX6_9ENTE</name>
<dbReference type="PROSITE" id="PS51257">
    <property type="entry name" value="PROKAR_LIPOPROTEIN"/>
    <property type="match status" value="1"/>
</dbReference>
<protein>
    <recommendedName>
        <fullName evidence="4">Beta-lactamase-related domain-containing protein</fullName>
    </recommendedName>
</protein>
<dbReference type="OrthoDB" id="2157616at2"/>
<dbReference type="PATRIC" id="fig|1158601.3.peg.2213"/>
<reference evidence="6 8" key="2">
    <citation type="submission" date="2013-03" db="EMBL/GenBank/DDBJ databases">
        <title>The Genome Sequence of Enterococcus malodoratus ATCC_43197 (PacBio/Illumina hybrid assembly).</title>
        <authorList>
            <consortium name="The Broad Institute Genomics Platform"/>
            <consortium name="The Broad Institute Genome Sequencing Center for Infectious Disease"/>
            <person name="Earl A."/>
            <person name="Russ C."/>
            <person name="Gilmore M."/>
            <person name="Surin D."/>
            <person name="Walker B."/>
            <person name="Young S."/>
            <person name="Zeng Q."/>
            <person name="Gargeya S."/>
            <person name="Fitzgerald M."/>
            <person name="Haas B."/>
            <person name="Abouelleil A."/>
            <person name="Allen A.W."/>
            <person name="Alvarado L."/>
            <person name="Arachchi H.M."/>
            <person name="Berlin A.M."/>
            <person name="Chapman S.B."/>
            <person name="Gainer-Dewar J."/>
            <person name="Goldberg J."/>
            <person name="Griggs A."/>
            <person name="Gujja S."/>
            <person name="Hansen M."/>
            <person name="Howarth C."/>
            <person name="Imamovic A."/>
            <person name="Ireland A."/>
            <person name="Larimer J."/>
            <person name="McCowan C."/>
            <person name="Murphy C."/>
            <person name="Pearson M."/>
            <person name="Poon T.W."/>
            <person name="Priest M."/>
            <person name="Roberts A."/>
            <person name="Saif S."/>
            <person name="Shea T."/>
            <person name="Sisk P."/>
            <person name="Sykes S."/>
            <person name="Wortman J."/>
            <person name="Nusbaum C."/>
            <person name="Birren B."/>
        </authorList>
    </citation>
    <scope>NUCLEOTIDE SEQUENCE [LARGE SCALE GENOMIC DNA]</scope>
    <source>
        <strain evidence="6 8">ATCC 43197</strain>
    </source>
</reference>
<evidence type="ECO:0000256" key="2">
    <source>
        <dbReference type="ARBA" id="ARBA00023136"/>
    </source>
</evidence>
<dbReference type="eggNOG" id="COG1680">
    <property type="taxonomic scope" value="Bacteria"/>
</dbReference>
<evidence type="ECO:0000256" key="3">
    <source>
        <dbReference type="SAM" id="MobiDB-lite"/>
    </source>
</evidence>
<dbReference type="InterPro" id="IPR001466">
    <property type="entry name" value="Beta-lactam-related"/>
</dbReference>
<evidence type="ECO:0000313" key="7">
    <source>
        <dbReference type="Proteomes" id="UP000013783"/>
    </source>
</evidence>
<comment type="subcellular location">
    <subcellularLocation>
        <location evidence="1">Membrane</location>
    </subcellularLocation>
</comment>
<feature type="domain" description="Beta-lactamase-related" evidence="4">
    <location>
        <begin position="74"/>
        <end position="364"/>
    </location>
</feature>